<dbReference type="EMBL" id="JACTNZ010000001">
    <property type="protein sequence ID" value="KAG5567174.1"/>
    <property type="molecule type" value="Genomic_DNA"/>
</dbReference>
<comment type="caution">
    <text evidence="2">The sequence shown here is derived from an EMBL/GenBank/DDBJ whole genome shotgun (WGS) entry which is preliminary data.</text>
</comment>
<organism evidence="2 3">
    <name type="scientific">Rhododendron griersonianum</name>
    <dbReference type="NCBI Taxonomy" id="479676"/>
    <lineage>
        <taxon>Eukaryota</taxon>
        <taxon>Viridiplantae</taxon>
        <taxon>Streptophyta</taxon>
        <taxon>Embryophyta</taxon>
        <taxon>Tracheophyta</taxon>
        <taxon>Spermatophyta</taxon>
        <taxon>Magnoliopsida</taxon>
        <taxon>eudicotyledons</taxon>
        <taxon>Gunneridae</taxon>
        <taxon>Pentapetalae</taxon>
        <taxon>asterids</taxon>
        <taxon>Ericales</taxon>
        <taxon>Ericaceae</taxon>
        <taxon>Ericoideae</taxon>
        <taxon>Rhodoreae</taxon>
        <taxon>Rhododendron</taxon>
    </lineage>
</organism>
<evidence type="ECO:0000313" key="2">
    <source>
        <dbReference type="EMBL" id="KAG5567174.1"/>
    </source>
</evidence>
<dbReference type="Proteomes" id="UP000823749">
    <property type="component" value="Chromosome 1"/>
</dbReference>
<gene>
    <name evidence="2" type="ORF">RHGRI_002659</name>
</gene>
<name>A0AAV6LSW2_9ERIC</name>
<dbReference type="AlphaFoldDB" id="A0AAV6LSW2"/>
<proteinExistence type="predicted"/>
<keyword evidence="3" id="KW-1185">Reference proteome</keyword>
<reference evidence="2" key="1">
    <citation type="submission" date="2020-08" db="EMBL/GenBank/DDBJ databases">
        <title>Plant Genome Project.</title>
        <authorList>
            <person name="Zhang R.-G."/>
        </authorList>
    </citation>
    <scope>NUCLEOTIDE SEQUENCE</scope>
    <source>
        <strain evidence="2">WSP0</strain>
        <tissue evidence="2">Leaf</tissue>
    </source>
</reference>
<sequence length="260" mass="30680">MESASNQAFDSDEDERCLSIESYCQNEFTDEEICKSMNLCVNEDEKILEQPIENFTSSDNGQEPQIGMEFNSREEAREFYVAYGRRTGFTVRIHHNRRSRINNTVIGQDFVCSKEGFREKKYVHRKDRVLPPPPITREGCPAMLRVALRDSSKWVVTKYVRDHNHSLMCPSKVPWRGSGKNMISEDEKDQRIRELTLELYNERQRCKRRCAAYQEQLQMVLKFVDEHSDHLSRSVQDMVQRVRELEDEDVRELEDEDVSD</sequence>
<dbReference type="InterPro" id="IPR004330">
    <property type="entry name" value="FAR1_DNA_bnd_dom"/>
</dbReference>
<feature type="domain" description="FAR1" evidence="1">
    <location>
        <begin position="78"/>
        <end position="168"/>
    </location>
</feature>
<protein>
    <recommendedName>
        <fullName evidence="1">FAR1 domain-containing protein</fullName>
    </recommendedName>
</protein>
<accession>A0AAV6LSW2</accession>
<dbReference type="Pfam" id="PF03101">
    <property type="entry name" value="FAR1"/>
    <property type="match status" value="1"/>
</dbReference>
<evidence type="ECO:0000259" key="1">
    <source>
        <dbReference type="Pfam" id="PF03101"/>
    </source>
</evidence>
<dbReference type="PANTHER" id="PTHR46328:SF27">
    <property type="entry name" value="OS12G0287500 PROTEIN"/>
    <property type="match status" value="1"/>
</dbReference>
<dbReference type="PANTHER" id="PTHR46328">
    <property type="entry name" value="FAR-RED IMPAIRED RESPONSIVE (FAR1) FAMILY PROTEIN-RELATED"/>
    <property type="match status" value="1"/>
</dbReference>
<evidence type="ECO:0000313" key="3">
    <source>
        <dbReference type="Proteomes" id="UP000823749"/>
    </source>
</evidence>